<dbReference type="Pfam" id="PF04828">
    <property type="entry name" value="GFA"/>
    <property type="match status" value="1"/>
</dbReference>
<dbReference type="PANTHER" id="PTHR33337:SF40">
    <property type="entry name" value="CENP-V_GFA DOMAIN-CONTAINING PROTEIN-RELATED"/>
    <property type="match status" value="1"/>
</dbReference>
<dbReference type="EMBL" id="SMFX01000001">
    <property type="protein sequence ID" value="TCK18717.1"/>
    <property type="molecule type" value="Genomic_DNA"/>
</dbReference>
<evidence type="ECO:0000256" key="1">
    <source>
        <dbReference type="ARBA" id="ARBA00005495"/>
    </source>
</evidence>
<evidence type="ECO:0000256" key="4">
    <source>
        <dbReference type="ARBA" id="ARBA00023239"/>
    </source>
</evidence>
<keyword evidence="7" id="KW-1185">Reference proteome</keyword>
<dbReference type="Gene3D" id="3.90.1590.10">
    <property type="entry name" value="glutathione-dependent formaldehyde- activating enzyme (gfa)"/>
    <property type="match status" value="1"/>
</dbReference>
<evidence type="ECO:0000256" key="2">
    <source>
        <dbReference type="ARBA" id="ARBA00022723"/>
    </source>
</evidence>
<keyword evidence="4" id="KW-0456">Lyase</keyword>
<accession>A0A4R1H9X4</accession>
<dbReference type="Proteomes" id="UP000295707">
    <property type="component" value="Unassembled WGS sequence"/>
</dbReference>
<dbReference type="RefSeq" id="WP_132972762.1">
    <property type="nucleotide sequence ID" value="NZ_SMFX01000001.1"/>
</dbReference>
<dbReference type="PROSITE" id="PS51891">
    <property type="entry name" value="CENP_V_GFA"/>
    <property type="match status" value="1"/>
</dbReference>
<comment type="similarity">
    <text evidence="1">Belongs to the Gfa family.</text>
</comment>
<dbReference type="GO" id="GO:0046872">
    <property type="term" value="F:metal ion binding"/>
    <property type="evidence" value="ECO:0007669"/>
    <property type="project" value="UniProtKB-KW"/>
</dbReference>
<feature type="domain" description="CENP-V/GFA" evidence="5">
    <location>
        <begin position="5"/>
        <end position="117"/>
    </location>
</feature>
<keyword evidence="2" id="KW-0479">Metal-binding</keyword>
<dbReference type="PANTHER" id="PTHR33337">
    <property type="entry name" value="GFA DOMAIN-CONTAINING PROTEIN"/>
    <property type="match status" value="1"/>
</dbReference>
<protein>
    <recommendedName>
        <fullName evidence="5">CENP-V/GFA domain-containing protein</fullName>
    </recommendedName>
</protein>
<dbReference type="InterPro" id="IPR011057">
    <property type="entry name" value="Mss4-like_sf"/>
</dbReference>
<dbReference type="OrthoDB" id="4188830at2"/>
<dbReference type="GO" id="GO:0016846">
    <property type="term" value="F:carbon-sulfur lyase activity"/>
    <property type="evidence" value="ECO:0007669"/>
    <property type="project" value="InterPro"/>
</dbReference>
<evidence type="ECO:0000259" key="5">
    <source>
        <dbReference type="PROSITE" id="PS51891"/>
    </source>
</evidence>
<evidence type="ECO:0000313" key="7">
    <source>
        <dbReference type="Proteomes" id="UP000295707"/>
    </source>
</evidence>
<reference evidence="6 7" key="1">
    <citation type="submission" date="2019-03" db="EMBL/GenBank/DDBJ databases">
        <title>Genomic Encyclopedia of Type Strains, Phase IV (KMG-IV): sequencing the most valuable type-strain genomes for metagenomic binning, comparative biology and taxonomic classification.</title>
        <authorList>
            <person name="Goeker M."/>
        </authorList>
    </citation>
    <scope>NUCLEOTIDE SEQUENCE [LARGE SCALE GENOMIC DNA]</scope>
    <source>
        <strain evidence="6 7">DSM 19610</strain>
    </source>
</reference>
<name>A0A4R1H9X4_9GAMM</name>
<keyword evidence="3" id="KW-0862">Zinc</keyword>
<gene>
    <name evidence="6" type="ORF">DFR30_2001</name>
</gene>
<evidence type="ECO:0000256" key="3">
    <source>
        <dbReference type="ARBA" id="ARBA00022833"/>
    </source>
</evidence>
<proteinExistence type="inferred from homology"/>
<sequence length="138" mass="15184">MTTTVTGSCLCGAVRYEVTGEAERFYHCHCQRCRKATGTGHASNLFITPHTAIRWLQGEALLGFYKVPEAERFFNSFCQRCGGPMPRVVPELDGVLIPAGSLDSPSPLPAQARIFWDSRAEWSCSDDLPAFAEYPPGV</sequence>
<comment type="caution">
    <text evidence="6">The sequence shown here is derived from an EMBL/GenBank/DDBJ whole genome shotgun (WGS) entry which is preliminary data.</text>
</comment>
<organism evidence="6 7">
    <name type="scientific">Thiogranum longum</name>
    <dbReference type="NCBI Taxonomy" id="1537524"/>
    <lineage>
        <taxon>Bacteria</taxon>
        <taxon>Pseudomonadati</taxon>
        <taxon>Pseudomonadota</taxon>
        <taxon>Gammaproteobacteria</taxon>
        <taxon>Chromatiales</taxon>
        <taxon>Ectothiorhodospiraceae</taxon>
        <taxon>Thiogranum</taxon>
    </lineage>
</organism>
<dbReference type="InterPro" id="IPR006913">
    <property type="entry name" value="CENP-V/GFA"/>
</dbReference>
<dbReference type="AlphaFoldDB" id="A0A4R1H9X4"/>
<evidence type="ECO:0000313" key="6">
    <source>
        <dbReference type="EMBL" id="TCK18717.1"/>
    </source>
</evidence>
<dbReference type="SUPFAM" id="SSF51316">
    <property type="entry name" value="Mss4-like"/>
    <property type="match status" value="1"/>
</dbReference>